<sequence length="327" mass="35465">MGCKQSKDKEGTEENAAAEGAAEQGAEASGQPKVVVVFGATGRQGGSVVRALHGDATYKVRAVTRDPESEKAKALAEMDNVEVVKADYDDCESLKAAFDGAYAAYVVTDYLAVMDQEKETQQGKNAVDAAKAAGVKHFIYSGLPSGTEAGKACRFMDSKAAVEEHLKTEEVPFTILHLPAYYEILLTTNKPIKKDDGSYALDFPMGDVALPMICVSQIGECVHQILLKEDEFKSKTLALASQELKVDEYAAILTKGIHCGFVFQLTIDELAQQEGNPLAEDLAALFANYASGKLEFNIETTRSLNPDIMSFESWVEANKEELEKVLE</sequence>
<dbReference type="EMBL" id="AMQN01014046">
    <property type="status" value="NOT_ANNOTATED_CDS"/>
    <property type="molecule type" value="Genomic_DNA"/>
</dbReference>
<feature type="compositionally biased region" description="Low complexity" evidence="4">
    <location>
        <begin position="14"/>
        <end position="30"/>
    </location>
</feature>
<dbReference type="CDD" id="cd05251">
    <property type="entry name" value="NmrA_like_SDR_a"/>
    <property type="match status" value="1"/>
</dbReference>
<evidence type="ECO:0000256" key="1">
    <source>
        <dbReference type="ARBA" id="ARBA00006328"/>
    </source>
</evidence>
<evidence type="ECO:0000259" key="5">
    <source>
        <dbReference type="Pfam" id="PF05368"/>
    </source>
</evidence>
<protein>
    <recommendedName>
        <fullName evidence="3">NmrA-like family domain-containing protein 1</fullName>
    </recommendedName>
</protein>
<evidence type="ECO:0000256" key="2">
    <source>
        <dbReference type="ARBA" id="ARBA00022857"/>
    </source>
</evidence>
<dbReference type="InterPro" id="IPR008030">
    <property type="entry name" value="NmrA-like"/>
</dbReference>
<comment type="similarity">
    <text evidence="1">Belongs to the NmrA-type oxidoreductase family.</text>
</comment>
<dbReference type="OMA" id="FMENTVA"/>
<dbReference type="Proteomes" id="UP000014760">
    <property type="component" value="Unassembled WGS sequence"/>
</dbReference>
<feature type="region of interest" description="Disordered" evidence="4">
    <location>
        <begin position="1"/>
        <end position="30"/>
    </location>
</feature>
<reference evidence="8" key="1">
    <citation type="submission" date="2012-12" db="EMBL/GenBank/DDBJ databases">
        <authorList>
            <person name="Hellsten U."/>
            <person name="Grimwood J."/>
            <person name="Chapman J.A."/>
            <person name="Shapiro H."/>
            <person name="Aerts A."/>
            <person name="Otillar R.P."/>
            <person name="Terry A.Y."/>
            <person name="Boore J.L."/>
            <person name="Simakov O."/>
            <person name="Marletaz F."/>
            <person name="Cho S.-J."/>
            <person name="Edsinger-Gonzales E."/>
            <person name="Havlak P."/>
            <person name="Kuo D.-H."/>
            <person name="Larsson T."/>
            <person name="Lv J."/>
            <person name="Arendt D."/>
            <person name="Savage R."/>
            <person name="Osoegawa K."/>
            <person name="de Jong P."/>
            <person name="Lindberg D.R."/>
            <person name="Seaver E.C."/>
            <person name="Weisblat D.A."/>
            <person name="Putnam N.H."/>
            <person name="Grigoriev I.V."/>
            <person name="Rokhsar D.S."/>
        </authorList>
    </citation>
    <scope>NUCLEOTIDE SEQUENCE</scope>
    <source>
        <strain evidence="8">I ESC-2004</strain>
    </source>
</reference>
<reference evidence="7" key="3">
    <citation type="submission" date="2015-06" db="UniProtKB">
        <authorList>
            <consortium name="EnsemblMetazoa"/>
        </authorList>
    </citation>
    <scope>IDENTIFICATION</scope>
</reference>
<dbReference type="Gene3D" id="3.90.25.10">
    <property type="entry name" value="UDP-galactose 4-epimerase, domain 1"/>
    <property type="match status" value="1"/>
</dbReference>
<feature type="compositionally biased region" description="Basic and acidic residues" evidence="4">
    <location>
        <begin position="1"/>
        <end position="12"/>
    </location>
</feature>
<keyword evidence="2" id="KW-0521">NADP</keyword>
<dbReference type="EnsemblMetazoa" id="CapteT120055">
    <property type="protein sequence ID" value="CapteP120055"/>
    <property type="gene ID" value="CapteG120055"/>
</dbReference>
<evidence type="ECO:0000256" key="3">
    <source>
        <dbReference type="ARBA" id="ARBA00040296"/>
    </source>
</evidence>
<evidence type="ECO:0000313" key="7">
    <source>
        <dbReference type="EnsemblMetazoa" id="CapteP120055"/>
    </source>
</evidence>
<dbReference type="OrthoDB" id="300709at2759"/>
<dbReference type="STRING" id="283909.R7TIM1"/>
<dbReference type="InterPro" id="IPR036291">
    <property type="entry name" value="NAD(P)-bd_dom_sf"/>
</dbReference>
<name>R7TIM1_CAPTE</name>
<gene>
    <name evidence="6" type="ORF">CAPTEDRAFT_120055</name>
</gene>
<keyword evidence="8" id="KW-1185">Reference proteome</keyword>
<dbReference type="InterPro" id="IPR051164">
    <property type="entry name" value="NmrA-like_oxidored"/>
</dbReference>
<evidence type="ECO:0000256" key="4">
    <source>
        <dbReference type="SAM" id="MobiDB-lite"/>
    </source>
</evidence>
<evidence type="ECO:0000313" key="6">
    <source>
        <dbReference type="EMBL" id="ELT90935.1"/>
    </source>
</evidence>
<proteinExistence type="inferred from homology"/>
<feature type="domain" description="NmrA-like" evidence="5">
    <location>
        <begin position="33"/>
        <end position="305"/>
    </location>
</feature>
<reference evidence="6 8" key="2">
    <citation type="journal article" date="2013" name="Nature">
        <title>Insights into bilaterian evolution from three spiralian genomes.</title>
        <authorList>
            <person name="Simakov O."/>
            <person name="Marletaz F."/>
            <person name="Cho S.J."/>
            <person name="Edsinger-Gonzales E."/>
            <person name="Havlak P."/>
            <person name="Hellsten U."/>
            <person name="Kuo D.H."/>
            <person name="Larsson T."/>
            <person name="Lv J."/>
            <person name="Arendt D."/>
            <person name="Savage R."/>
            <person name="Osoegawa K."/>
            <person name="de Jong P."/>
            <person name="Grimwood J."/>
            <person name="Chapman J.A."/>
            <person name="Shapiro H."/>
            <person name="Aerts A."/>
            <person name="Otillar R.P."/>
            <person name="Terry A.Y."/>
            <person name="Boore J.L."/>
            <person name="Grigoriev I.V."/>
            <person name="Lindberg D.R."/>
            <person name="Seaver E.C."/>
            <person name="Weisblat D.A."/>
            <person name="Putnam N.H."/>
            <person name="Rokhsar D.S."/>
        </authorList>
    </citation>
    <scope>NUCLEOTIDE SEQUENCE</scope>
    <source>
        <strain evidence="6 8">I ESC-2004</strain>
    </source>
</reference>
<dbReference type="Pfam" id="PF05368">
    <property type="entry name" value="NmrA"/>
    <property type="match status" value="1"/>
</dbReference>
<dbReference type="PANTHER" id="PTHR42748">
    <property type="entry name" value="NITROGEN METABOLITE REPRESSION PROTEIN NMRA FAMILY MEMBER"/>
    <property type="match status" value="1"/>
</dbReference>
<evidence type="ECO:0000313" key="8">
    <source>
        <dbReference type="Proteomes" id="UP000014760"/>
    </source>
</evidence>
<dbReference type="HOGENOM" id="CLU_007383_8_2_1"/>
<organism evidence="6">
    <name type="scientific">Capitella teleta</name>
    <name type="common">Polychaete worm</name>
    <dbReference type="NCBI Taxonomy" id="283909"/>
    <lineage>
        <taxon>Eukaryota</taxon>
        <taxon>Metazoa</taxon>
        <taxon>Spiralia</taxon>
        <taxon>Lophotrochozoa</taxon>
        <taxon>Annelida</taxon>
        <taxon>Polychaeta</taxon>
        <taxon>Sedentaria</taxon>
        <taxon>Scolecida</taxon>
        <taxon>Capitellidae</taxon>
        <taxon>Capitella</taxon>
    </lineage>
</organism>
<dbReference type="GO" id="GO:0005634">
    <property type="term" value="C:nucleus"/>
    <property type="evidence" value="ECO:0007669"/>
    <property type="project" value="TreeGrafter"/>
</dbReference>
<dbReference type="SUPFAM" id="SSF51735">
    <property type="entry name" value="NAD(P)-binding Rossmann-fold domains"/>
    <property type="match status" value="1"/>
</dbReference>
<dbReference type="AlphaFoldDB" id="R7TIM1"/>
<dbReference type="Gene3D" id="3.40.50.720">
    <property type="entry name" value="NAD(P)-binding Rossmann-like Domain"/>
    <property type="match status" value="1"/>
</dbReference>
<dbReference type="PANTHER" id="PTHR42748:SF7">
    <property type="entry name" value="NMRA LIKE REDOX SENSOR 1-RELATED"/>
    <property type="match status" value="1"/>
</dbReference>
<dbReference type="EMBL" id="KB310700">
    <property type="protein sequence ID" value="ELT90935.1"/>
    <property type="molecule type" value="Genomic_DNA"/>
</dbReference>
<accession>R7TIM1</accession>